<evidence type="ECO:0000256" key="3">
    <source>
        <dbReference type="ARBA" id="ARBA00022691"/>
    </source>
</evidence>
<dbReference type="PANTHER" id="PTHR43464">
    <property type="entry name" value="METHYLTRANSFERASE"/>
    <property type="match status" value="1"/>
</dbReference>
<keyword evidence="3" id="KW-0949">S-adenosyl-L-methionine</keyword>
<dbReference type="PANTHER" id="PTHR43464:SF19">
    <property type="entry name" value="UBIQUINONE BIOSYNTHESIS O-METHYLTRANSFERASE, MITOCHONDRIAL"/>
    <property type="match status" value="1"/>
</dbReference>
<dbReference type="RefSeq" id="WP_046724126.1">
    <property type="nucleotide sequence ID" value="NZ_ASQQ01000447.1"/>
</dbReference>
<keyword evidence="1" id="KW-0489">Methyltransferase</keyword>
<keyword evidence="2" id="KW-0808">Transferase</keyword>
<dbReference type="InterPro" id="IPR029063">
    <property type="entry name" value="SAM-dependent_MTases_sf"/>
</dbReference>
<sequence>MQSHEQYWNQRFGKEGMIWGTEPSPTAYMAKDLFLSHGVRTVFVPGAGYGRNTKAFSQTFEVEGAELSEAAVKIAEKWDPDSRITCGSALDDPEQGECYDAVYCYDVLHLFLEPERLRLVAACLKQLRPGGLVYFTCFSDEDLSNGRGERLEPGTYRYKEGKFAHFFSEDDLKAHFSEMEILETGTLKEMFGGPSEGQHEYILRTIAARKKGSGGIAEEDPRDST</sequence>
<gene>
    <name evidence="5" type="ORF">VK70_06480</name>
</gene>
<dbReference type="Pfam" id="PF08241">
    <property type="entry name" value="Methyltransf_11"/>
    <property type="match status" value="1"/>
</dbReference>
<accession>A0A0F7FG07</accession>
<dbReference type="HOGENOM" id="CLU_082973_0_0_9"/>
<reference evidence="5 6" key="2">
    <citation type="journal article" date="2016" name="Genome Announc.">
        <title>Genome Sequence of a Gram-Positive Diazotroph, Paenibacillus durus Type Strain ATCC 35681.</title>
        <authorList>
            <person name="Halim M.A."/>
            <person name="Rahman A.Y."/>
            <person name="Sim K.S."/>
            <person name="Yam H.C."/>
            <person name="Rahim A.A."/>
            <person name="Ghazali A.H."/>
            <person name="Najimudin N."/>
        </authorList>
    </citation>
    <scope>NUCLEOTIDE SEQUENCE [LARGE SCALE GENOMIC DNA]</scope>
    <source>
        <strain evidence="5 6">ATCC 35681</strain>
    </source>
</reference>
<dbReference type="InterPro" id="IPR013216">
    <property type="entry name" value="Methyltransf_11"/>
</dbReference>
<evidence type="ECO:0000259" key="4">
    <source>
        <dbReference type="Pfam" id="PF08241"/>
    </source>
</evidence>
<dbReference type="GO" id="GO:0032259">
    <property type="term" value="P:methylation"/>
    <property type="evidence" value="ECO:0007669"/>
    <property type="project" value="UniProtKB-KW"/>
</dbReference>
<reference evidence="5 6" key="1">
    <citation type="submission" date="2015-03" db="EMBL/GenBank/DDBJ databases">
        <authorList>
            <person name="Abdul Halim M."/>
        </authorList>
    </citation>
    <scope>NUCLEOTIDE SEQUENCE [LARGE SCALE GENOMIC DNA]</scope>
    <source>
        <strain evidence="5 6">ATCC 35681</strain>
    </source>
</reference>
<dbReference type="AlphaFoldDB" id="A0A0F7FG07"/>
<organism evidence="5 6">
    <name type="scientific">Paenibacillus durus ATCC 35681</name>
    <dbReference type="NCBI Taxonomy" id="1333534"/>
    <lineage>
        <taxon>Bacteria</taxon>
        <taxon>Bacillati</taxon>
        <taxon>Bacillota</taxon>
        <taxon>Bacilli</taxon>
        <taxon>Bacillales</taxon>
        <taxon>Paenibacillaceae</taxon>
        <taxon>Paenibacillus</taxon>
    </lineage>
</organism>
<evidence type="ECO:0000256" key="1">
    <source>
        <dbReference type="ARBA" id="ARBA00022603"/>
    </source>
</evidence>
<evidence type="ECO:0000313" key="5">
    <source>
        <dbReference type="EMBL" id="AKG37634.1"/>
    </source>
</evidence>
<dbReference type="SMR" id="A0A0F7FG07"/>
<dbReference type="CDD" id="cd02440">
    <property type="entry name" value="AdoMet_MTases"/>
    <property type="match status" value="1"/>
</dbReference>
<dbReference type="PATRIC" id="fig|1333534.5.peg.1418"/>
<evidence type="ECO:0000313" key="6">
    <source>
        <dbReference type="Proteomes" id="UP000034189"/>
    </source>
</evidence>
<dbReference type="EMBL" id="CP011114">
    <property type="protein sequence ID" value="AKG37634.1"/>
    <property type="molecule type" value="Genomic_DNA"/>
</dbReference>
<dbReference type="Gene3D" id="3.40.50.150">
    <property type="entry name" value="Vaccinia Virus protein VP39"/>
    <property type="match status" value="1"/>
</dbReference>
<dbReference type="GO" id="GO:0008757">
    <property type="term" value="F:S-adenosylmethionine-dependent methyltransferase activity"/>
    <property type="evidence" value="ECO:0007669"/>
    <property type="project" value="InterPro"/>
</dbReference>
<name>A0A0F7FG07_PAEDU</name>
<dbReference type="Proteomes" id="UP000034189">
    <property type="component" value="Chromosome"/>
</dbReference>
<protein>
    <recommendedName>
        <fullName evidence="4">Methyltransferase type 11 domain-containing protein</fullName>
    </recommendedName>
</protein>
<evidence type="ECO:0000256" key="2">
    <source>
        <dbReference type="ARBA" id="ARBA00022679"/>
    </source>
</evidence>
<proteinExistence type="predicted"/>
<feature type="domain" description="Methyltransferase type 11" evidence="4">
    <location>
        <begin position="46"/>
        <end position="135"/>
    </location>
</feature>
<dbReference type="SUPFAM" id="SSF53335">
    <property type="entry name" value="S-adenosyl-L-methionine-dependent methyltransferases"/>
    <property type="match status" value="1"/>
</dbReference>
<dbReference type="OrthoDB" id="703529at2"/>